<dbReference type="PANTHER" id="PTHR31480">
    <property type="entry name" value="BIFUNCTIONAL LYCOPENE CYCLASE/PHYTOENE SYNTHASE"/>
    <property type="match status" value="1"/>
</dbReference>
<sequence>MRKLEEAYEDCHRIISRNSKTFAKAFSLLPASKRKAVWAIYAYCRSVDDIVDEGASPHMELAQFEEQFRLFLRKELPLEDSMWLALDDVFKRFEINQQAFEEMIKGQKMDLFKNRYQTMNEVEEYSYYVAGTVGLMLLPVLAPDNHKHLIDGGKALGTAMQITNILRDIGEDIERDRIYLPQDLMNYFGVTEGQIKSGEVTEGFIQLWEHMATRAEELYSIALESIEHYPLDARLPVKGAAFMYRAILNSVRRNHYQVFTTRSFITQEEKKEILAQL</sequence>
<evidence type="ECO:0000256" key="1">
    <source>
        <dbReference type="ARBA" id="ARBA00004829"/>
    </source>
</evidence>
<organism evidence="4 5">
    <name type="scientific">Alkalicoccobacillus gibsonii</name>
    <dbReference type="NCBI Taxonomy" id="79881"/>
    <lineage>
        <taxon>Bacteria</taxon>
        <taxon>Bacillati</taxon>
        <taxon>Bacillota</taxon>
        <taxon>Bacilli</taxon>
        <taxon>Bacillales</taxon>
        <taxon>Bacillaceae</taxon>
        <taxon>Alkalicoccobacillus</taxon>
    </lineage>
</organism>
<dbReference type="InterPro" id="IPR002060">
    <property type="entry name" value="Squ/phyt_synthse"/>
</dbReference>
<keyword evidence="2 4" id="KW-0808">Transferase</keyword>
<evidence type="ECO:0000313" key="4">
    <source>
        <dbReference type="EMBL" id="MEN0643284.1"/>
    </source>
</evidence>
<gene>
    <name evidence="4" type="ORF">MKY91_09015</name>
</gene>
<dbReference type="InterPro" id="IPR019845">
    <property type="entry name" value="Squalene/phytoene_synthase_CS"/>
</dbReference>
<protein>
    <submittedName>
        <fullName evidence="4">Phytoene/squalene synthase family protein</fullName>
        <ecNumber evidence="4">2.5.1.-</ecNumber>
    </submittedName>
</protein>
<dbReference type="PROSITE" id="PS01045">
    <property type="entry name" value="SQUALEN_PHYTOEN_SYN_2"/>
    <property type="match status" value="1"/>
</dbReference>
<dbReference type="SFLD" id="SFLDG01212">
    <property type="entry name" value="Phytoene_synthase_like"/>
    <property type="match status" value="1"/>
</dbReference>
<proteinExistence type="predicted"/>
<name>A0ABU9VHH2_9BACI</name>
<keyword evidence="5" id="KW-1185">Reference proteome</keyword>
<evidence type="ECO:0000256" key="3">
    <source>
        <dbReference type="ARBA" id="ARBA00022746"/>
    </source>
</evidence>
<dbReference type="EC" id="2.5.1.-" evidence="4"/>
<dbReference type="InterPro" id="IPR008949">
    <property type="entry name" value="Isoprenoid_synthase_dom_sf"/>
</dbReference>
<reference evidence="4 5" key="1">
    <citation type="submission" date="2024-03" db="EMBL/GenBank/DDBJ databases">
        <title>Bacilli Hybrid Assemblies.</title>
        <authorList>
            <person name="Kovac J."/>
        </authorList>
    </citation>
    <scope>NUCLEOTIDE SEQUENCE [LARGE SCALE GENOMIC DNA]</scope>
    <source>
        <strain evidence="4 5">FSL R7-0666</strain>
    </source>
</reference>
<dbReference type="InterPro" id="IPR033904">
    <property type="entry name" value="Trans_IPPS_HH"/>
</dbReference>
<dbReference type="CDD" id="cd00683">
    <property type="entry name" value="Trans_IPPS_HH"/>
    <property type="match status" value="1"/>
</dbReference>
<dbReference type="InterPro" id="IPR044843">
    <property type="entry name" value="Trans_IPPS_bact-type"/>
</dbReference>
<dbReference type="PROSITE" id="PS01044">
    <property type="entry name" value="SQUALEN_PHYTOEN_SYN_1"/>
    <property type="match status" value="1"/>
</dbReference>
<dbReference type="Gene3D" id="1.10.600.10">
    <property type="entry name" value="Farnesyl Diphosphate Synthase"/>
    <property type="match status" value="1"/>
</dbReference>
<evidence type="ECO:0000313" key="5">
    <source>
        <dbReference type="Proteomes" id="UP001418796"/>
    </source>
</evidence>
<dbReference type="Pfam" id="PF00494">
    <property type="entry name" value="SQS_PSY"/>
    <property type="match status" value="1"/>
</dbReference>
<dbReference type="SFLD" id="SFLDS00005">
    <property type="entry name" value="Isoprenoid_Synthase_Type_I"/>
    <property type="match status" value="1"/>
</dbReference>
<dbReference type="GO" id="GO:0016740">
    <property type="term" value="F:transferase activity"/>
    <property type="evidence" value="ECO:0007669"/>
    <property type="project" value="UniProtKB-KW"/>
</dbReference>
<dbReference type="Proteomes" id="UP001418796">
    <property type="component" value="Unassembled WGS sequence"/>
</dbReference>
<dbReference type="EMBL" id="JBCITK010000001">
    <property type="protein sequence ID" value="MEN0643284.1"/>
    <property type="molecule type" value="Genomic_DNA"/>
</dbReference>
<dbReference type="SFLD" id="SFLDG01018">
    <property type="entry name" value="Squalene/Phytoene_Synthase_Lik"/>
    <property type="match status" value="1"/>
</dbReference>
<dbReference type="SUPFAM" id="SSF48576">
    <property type="entry name" value="Terpenoid synthases"/>
    <property type="match status" value="1"/>
</dbReference>
<dbReference type="RefSeq" id="WP_343130235.1">
    <property type="nucleotide sequence ID" value="NZ_JBCITK010000001.1"/>
</dbReference>
<keyword evidence="3" id="KW-0125">Carotenoid biosynthesis</keyword>
<accession>A0ABU9VHH2</accession>
<comment type="caution">
    <text evidence="4">The sequence shown here is derived from an EMBL/GenBank/DDBJ whole genome shotgun (WGS) entry which is preliminary data.</text>
</comment>
<evidence type="ECO:0000256" key="2">
    <source>
        <dbReference type="ARBA" id="ARBA00022679"/>
    </source>
</evidence>
<comment type="pathway">
    <text evidence="1">Carotenoid biosynthesis.</text>
</comment>